<feature type="transmembrane region" description="Helical" evidence="1">
    <location>
        <begin position="64"/>
        <end position="82"/>
    </location>
</feature>
<keyword evidence="3" id="KW-1185">Reference proteome</keyword>
<keyword evidence="1" id="KW-0812">Transmembrane</keyword>
<evidence type="ECO:0000313" key="3">
    <source>
        <dbReference type="Proteomes" id="UP001299235"/>
    </source>
</evidence>
<dbReference type="Pfam" id="PF13630">
    <property type="entry name" value="SdpI"/>
    <property type="match status" value="1"/>
</dbReference>
<organism evidence="2 3">
    <name type="scientific">Hominisplanchenecus faecis</name>
    <dbReference type="NCBI Taxonomy" id="2885351"/>
    <lineage>
        <taxon>Bacteria</taxon>
        <taxon>Bacillati</taxon>
        <taxon>Bacillota</taxon>
        <taxon>Clostridia</taxon>
        <taxon>Lachnospirales</taxon>
        <taxon>Lachnospiraceae</taxon>
        <taxon>Hominisplanchenecus</taxon>
    </lineage>
</organism>
<gene>
    <name evidence="2" type="ORF">LKD42_03310</name>
</gene>
<dbReference type="InterPro" id="IPR025962">
    <property type="entry name" value="SdpI/YhfL"/>
</dbReference>
<keyword evidence="1" id="KW-1133">Transmembrane helix</keyword>
<dbReference type="EMBL" id="JAJEQE010000007">
    <property type="protein sequence ID" value="MCC2148290.1"/>
    <property type="molecule type" value="Genomic_DNA"/>
</dbReference>
<feature type="transmembrane region" description="Helical" evidence="1">
    <location>
        <begin position="88"/>
        <end position="110"/>
    </location>
</feature>
<accession>A0ABS8ET23</accession>
<sequence length="126" mass="14458">MGFWIFMCVTVLLIPFLMIIFGGLFSRSAPKEINSAFGYRTSMSMKNADTWQFAHHYFGKIWRTLGWILIIPSVIPMLFVIGKGNDPVGNMGLIITFLQLIPLILPIFFTEKALRAHFDRNGNRIF</sequence>
<name>A0ABS8ET23_9FIRM</name>
<evidence type="ECO:0000313" key="2">
    <source>
        <dbReference type="EMBL" id="MCC2148290.1"/>
    </source>
</evidence>
<feature type="transmembrane region" description="Helical" evidence="1">
    <location>
        <begin position="6"/>
        <end position="25"/>
    </location>
</feature>
<evidence type="ECO:0000256" key="1">
    <source>
        <dbReference type="SAM" id="Phobius"/>
    </source>
</evidence>
<keyword evidence="1" id="KW-0472">Membrane</keyword>
<protein>
    <submittedName>
        <fullName evidence="2">SdpI family protein</fullName>
    </submittedName>
</protein>
<proteinExistence type="predicted"/>
<reference evidence="2 3" key="1">
    <citation type="submission" date="2021-10" db="EMBL/GenBank/DDBJ databases">
        <title>Anaerobic single-cell dispensing facilitates the cultivation of human gut bacteria.</title>
        <authorList>
            <person name="Afrizal A."/>
        </authorList>
    </citation>
    <scope>NUCLEOTIDE SEQUENCE [LARGE SCALE GENOMIC DNA]</scope>
    <source>
        <strain evidence="2 3">CLA-AA-H246</strain>
    </source>
</reference>
<dbReference type="Proteomes" id="UP001299235">
    <property type="component" value="Unassembled WGS sequence"/>
</dbReference>
<comment type="caution">
    <text evidence="2">The sequence shown here is derived from an EMBL/GenBank/DDBJ whole genome shotgun (WGS) entry which is preliminary data.</text>
</comment>
<dbReference type="RefSeq" id="WP_248834821.1">
    <property type="nucleotide sequence ID" value="NZ_JAJEQE010000007.1"/>
</dbReference>